<organism evidence="8 9">
    <name type="scientific">Duganella alba</name>
    <dbReference type="NCBI Taxonomy" id="2666081"/>
    <lineage>
        <taxon>Bacteria</taxon>
        <taxon>Pseudomonadati</taxon>
        <taxon>Pseudomonadota</taxon>
        <taxon>Betaproteobacteria</taxon>
        <taxon>Burkholderiales</taxon>
        <taxon>Oxalobacteraceae</taxon>
        <taxon>Telluria group</taxon>
        <taxon>Duganella</taxon>
    </lineage>
</organism>
<feature type="domain" description="Multidrug resistance protein MdtA-like barrel-sandwich hybrid" evidence="5">
    <location>
        <begin position="64"/>
        <end position="206"/>
    </location>
</feature>
<feature type="domain" description="Multidrug resistance protein MdtA-like beta-barrel" evidence="6">
    <location>
        <begin position="210"/>
        <end position="299"/>
    </location>
</feature>
<dbReference type="GO" id="GO:0022857">
    <property type="term" value="F:transmembrane transporter activity"/>
    <property type="evidence" value="ECO:0007669"/>
    <property type="project" value="InterPro"/>
</dbReference>
<dbReference type="EMBL" id="WKJM01000001">
    <property type="protein sequence ID" value="MRX06603.1"/>
    <property type="molecule type" value="Genomic_DNA"/>
</dbReference>
<evidence type="ECO:0000259" key="5">
    <source>
        <dbReference type="Pfam" id="PF25917"/>
    </source>
</evidence>
<protein>
    <submittedName>
        <fullName evidence="8">Efflux RND transporter periplasmic adaptor subunit</fullName>
    </submittedName>
</protein>
<evidence type="ECO:0000259" key="6">
    <source>
        <dbReference type="Pfam" id="PF25944"/>
    </source>
</evidence>
<dbReference type="Gene3D" id="2.40.420.20">
    <property type="match status" value="1"/>
</dbReference>
<proteinExistence type="inferred from homology"/>
<feature type="domain" description="Multidrug resistance protein MdtA-like C-terminal permuted SH3" evidence="7">
    <location>
        <begin position="304"/>
        <end position="365"/>
    </location>
</feature>
<dbReference type="GO" id="GO:0030313">
    <property type="term" value="C:cell envelope"/>
    <property type="evidence" value="ECO:0007669"/>
    <property type="project" value="UniProtKB-SubCell"/>
</dbReference>
<sequence length="399" mass="40278">MRAQQKHFISGAVMAGLLATLAGCSKPAAAPATAPAPAVGVVTVHPSSVQVSIELPGRTSAYLVAQVRARVDGVVQQRAYTEGADVRAGQLLYTIDDAPYRAALANAQAAQQKAAANLVAANAQAERYKALVGGNAISKQAYDNAVAAQGQAAADLAAAQASVTTAHINLGYTRVVSPIAGRSSVSQVTQGAYVQASAATLMTTVQQIDPIYVDVTQSSAAGLQLRQAIASGQLRADNNVQPAVSLKLEDGSVYPLQGKLQFSGITVDQATGSVTVRAVFPNPQHVLLPGMFVHASLVQGTAANAFLVPGPAVSHNPQGQATALVVDAAGKVAQRTLQADTVSGANWVVTGGLRDGEQVIVDGLQQVKPGMQVRATAASASAAAAPASAAAATSAAGAR</sequence>
<keyword evidence="9" id="KW-1185">Reference proteome</keyword>
<dbReference type="PANTHER" id="PTHR30158:SF3">
    <property type="entry name" value="MULTIDRUG EFFLUX PUMP SUBUNIT ACRA-RELATED"/>
    <property type="match status" value="1"/>
</dbReference>
<dbReference type="RefSeq" id="WP_154366964.1">
    <property type="nucleotide sequence ID" value="NZ_WKJM01000001.1"/>
</dbReference>
<gene>
    <name evidence="8" type="ORF">GJ697_01995</name>
</gene>
<comment type="caution">
    <text evidence="8">The sequence shown here is derived from an EMBL/GenBank/DDBJ whole genome shotgun (WGS) entry which is preliminary data.</text>
</comment>
<comment type="subcellular location">
    <subcellularLocation>
        <location evidence="1">Cell envelope</location>
    </subcellularLocation>
</comment>
<feature type="signal peptide" evidence="3">
    <location>
        <begin position="1"/>
        <end position="30"/>
    </location>
</feature>
<dbReference type="Gene3D" id="1.10.287.470">
    <property type="entry name" value="Helix hairpin bin"/>
    <property type="match status" value="1"/>
</dbReference>
<evidence type="ECO:0000259" key="4">
    <source>
        <dbReference type="Pfam" id="PF25876"/>
    </source>
</evidence>
<evidence type="ECO:0000256" key="1">
    <source>
        <dbReference type="ARBA" id="ARBA00004196"/>
    </source>
</evidence>
<evidence type="ECO:0000313" key="8">
    <source>
        <dbReference type="EMBL" id="MRX06603.1"/>
    </source>
</evidence>
<accession>A0A6L5Q9W7</accession>
<dbReference type="SUPFAM" id="SSF111369">
    <property type="entry name" value="HlyD-like secretion proteins"/>
    <property type="match status" value="1"/>
</dbReference>
<dbReference type="GO" id="GO:0046677">
    <property type="term" value="P:response to antibiotic"/>
    <property type="evidence" value="ECO:0007669"/>
    <property type="project" value="TreeGrafter"/>
</dbReference>
<evidence type="ECO:0000256" key="3">
    <source>
        <dbReference type="SAM" id="SignalP"/>
    </source>
</evidence>
<dbReference type="Pfam" id="PF25876">
    <property type="entry name" value="HH_MFP_RND"/>
    <property type="match status" value="1"/>
</dbReference>
<dbReference type="AlphaFoldDB" id="A0A6L5Q9W7"/>
<dbReference type="GO" id="GO:0005886">
    <property type="term" value="C:plasma membrane"/>
    <property type="evidence" value="ECO:0007669"/>
    <property type="project" value="TreeGrafter"/>
</dbReference>
<dbReference type="Pfam" id="PF25917">
    <property type="entry name" value="BSH_RND"/>
    <property type="match status" value="1"/>
</dbReference>
<dbReference type="Pfam" id="PF25944">
    <property type="entry name" value="Beta-barrel_RND"/>
    <property type="match status" value="1"/>
</dbReference>
<dbReference type="InterPro" id="IPR058624">
    <property type="entry name" value="MdtA-like_HH"/>
</dbReference>
<dbReference type="FunFam" id="2.40.420.20:FF:000001">
    <property type="entry name" value="Efflux RND transporter periplasmic adaptor subunit"/>
    <property type="match status" value="1"/>
</dbReference>
<dbReference type="InterPro" id="IPR058625">
    <property type="entry name" value="MdtA-like_BSH"/>
</dbReference>
<reference evidence="8 9" key="1">
    <citation type="submission" date="2019-11" db="EMBL/GenBank/DDBJ databases">
        <title>Novel species isolated from a subtropical stream in China.</title>
        <authorList>
            <person name="Lu H."/>
        </authorList>
    </citation>
    <scope>NUCLEOTIDE SEQUENCE [LARGE SCALE GENOMIC DNA]</scope>
    <source>
        <strain evidence="8 9">FT25W</strain>
    </source>
</reference>
<dbReference type="InterPro" id="IPR058627">
    <property type="entry name" value="MdtA-like_C"/>
</dbReference>
<dbReference type="InterPro" id="IPR006143">
    <property type="entry name" value="RND_pump_MFP"/>
</dbReference>
<dbReference type="InterPro" id="IPR058626">
    <property type="entry name" value="MdtA-like_b-barrel"/>
</dbReference>
<dbReference type="Gene3D" id="2.40.30.170">
    <property type="match status" value="1"/>
</dbReference>
<name>A0A6L5Q9W7_9BURK</name>
<dbReference type="Gene3D" id="2.40.50.100">
    <property type="match status" value="1"/>
</dbReference>
<evidence type="ECO:0000313" key="9">
    <source>
        <dbReference type="Proteomes" id="UP000481037"/>
    </source>
</evidence>
<keyword evidence="3" id="KW-0732">Signal</keyword>
<dbReference type="Proteomes" id="UP000481037">
    <property type="component" value="Unassembled WGS sequence"/>
</dbReference>
<feature type="chain" id="PRO_5026758789" evidence="3">
    <location>
        <begin position="31"/>
        <end position="399"/>
    </location>
</feature>
<dbReference type="NCBIfam" id="TIGR01730">
    <property type="entry name" value="RND_mfp"/>
    <property type="match status" value="1"/>
</dbReference>
<dbReference type="PANTHER" id="PTHR30158">
    <property type="entry name" value="ACRA/E-RELATED COMPONENT OF DRUG EFFLUX TRANSPORTER"/>
    <property type="match status" value="1"/>
</dbReference>
<evidence type="ECO:0000259" key="7">
    <source>
        <dbReference type="Pfam" id="PF25967"/>
    </source>
</evidence>
<feature type="domain" description="Multidrug resistance protein MdtA-like alpha-helical hairpin" evidence="4">
    <location>
        <begin position="104"/>
        <end position="173"/>
    </location>
</feature>
<evidence type="ECO:0000256" key="2">
    <source>
        <dbReference type="ARBA" id="ARBA00009477"/>
    </source>
</evidence>
<dbReference type="Pfam" id="PF25967">
    <property type="entry name" value="RND-MFP_C"/>
    <property type="match status" value="1"/>
</dbReference>
<comment type="similarity">
    <text evidence="2">Belongs to the membrane fusion protein (MFP) (TC 8.A.1) family.</text>
</comment>
<dbReference type="PROSITE" id="PS51257">
    <property type="entry name" value="PROKAR_LIPOPROTEIN"/>
    <property type="match status" value="1"/>
</dbReference>